<keyword evidence="2" id="KW-0489">Methyltransferase</keyword>
<feature type="domain" description="Methyltransferase type 11" evidence="1">
    <location>
        <begin position="2"/>
        <end position="36"/>
    </location>
</feature>
<accession>A0A7W7H3W2</accession>
<evidence type="ECO:0000313" key="3">
    <source>
        <dbReference type="Proteomes" id="UP000546162"/>
    </source>
</evidence>
<proteinExistence type="predicted"/>
<keyword evidence="2" id="KW-0830">Ubiquinone</keyword>
<dbReference type="Pfam" id="PF08241">
    <property type="entry name" value="Methyltransf_11"/>
    <property type="match status" value="1"/>
</dbReference>
<dbReference type="Proteomes" id="UP000546162">
    <property type="component" value="Unassembled WGS sequence"/>
</dbReference>
<dbReference type="SUPFAM" id="SSF53335">
    <property type="entry name" value="S-adenosyl-L-methionine-dependent methyltransferases"/>
    <property type="match status" value="1"/>
</dbReference>
<evidence type="ECO:0000259" key="1">
    <source>
        <dbReference type="Pfam" id="PF08241"/>
    </source>
</evidence>
<dbReference type="EMBL" id="JACHNB010000001">
    <property type="protein sequence ID" value="MBB4743397.1"/>
    <property type="molecule type" value="Genomic_DNA"/>
</dbReference>
<comment type="caution">
    <text evidence="2">The sequence shown here is derived from an EMBL/GenBank/DDBJ whole genome shotgun (WGS) entry which is preliminary data.</text>
</comment>
<keyword evidence="3" id="KW-1185">Reference proteome</keyword>
<sequence length="74" mass="8198">MADLPLPDNSVDLVVSTLSAHEWPDPEAAAASLRRVGAHILIYDFRTAGLRRLTGALGGSREPRWWLFTRISAR</sequence>
<name>A0A7W7H3W2_9ACTN</name>
<dbReference type="GO" id="GO:0032259">
    <property type="term" value="P:methylation"/>
    <property type="evidence" value="ECO:0007669"/>
    <property type="project" value="UniProtKB-KW"/>
</dbReference>
<gene>
    <name evidence="2" type="ORF">BJY16_006856</name>
</gene>
<protein>
    <submittedName>
        <fullName evidence="2">Ubiquinone/menaquinone biosynthesis C-methylase UbiE</fullName>
    </submittedName>
</protein>
<dbReference type="InterPro" id="IPR013216">
    <property type="entry name" value="Methyltransf_11"/>
</dbReference>
<evidence type="ECO:0000313" key="2">
    <source>
        <dbReference type="EMBL" id="MBB4743397.1"/>
    </source>
</evidence>
<keyword evidence="2" id="KW-0808">Transferase</keyword>
<dbReference type="Gene3D" id="3.40.50.150">
    <property type="entry name" value="Vaccinia Virus protein VP39"/>
    <property type="match status" value="1"/>
</dbReference>
<reference evidence="2 3" key="1">
    <citation type="submission" date="2020-08" db="EMBL/GenBank/DDBJ databases">
        <title>Sequencing the genomes of 1000 actinobacteria strains.</title>
        <authorList>
            <person name="Klenk H.-P."/>
        </authorList>
    </citation>
    <scope>NUCLEOTIDE SEQUENCE [LARGE SCALE GENOMIC DNA]</scope>
    <source>
        <strain evidence="2 3">DSM 45809</strain>
    </source>
</reference>
<dbReference type="AlphaFoldDB" id="A0A7W7H3W2"/>
<dbReference type="GO" id="GO:0008757">
    <property type="term" value="F:S-adenosylmethionine-dependent methyltransferase activity"/>
    <property type="evidence" value="ECO:0007669"/>
    <property type="project" value="InterPro"/>
</dbReference>
<dbReference type="InterPro" id="IPR029063">
    <property type="entry name" value="SAM-dependent_MTases_sf"/>
</dbReference>
<organism evidence="2 3">
    <name type="scientific">Actinoplanes octamycinicus</name>
    <dbReference type="NCBI Taxonomy" id="135948"/>
    <lineage>
        <taxon>Bacteria</taxon>
        <taxon>Bacillati</taxon>
        <taxon>Actinomycetota</taxon>
        <taxon>Actinomycetes</taxon>
        <taxon>Micromonosporales</taxon>
        <taxon>Micromonosporaceae</taxon>
        <taxon>Actinoplanes</taxon>
    </lineage>
</organism>